<evidence type="ECO:0000313" key="10">
    <source>
        <dbReference type="EMBL" id="PRQ58538.1"/>
    </source>
</evidence>
<evidence type="ECO:0000256" key="8">
    <source>
        <dbReference type="ARBA" id="ARBA00023303"/>
    </source>
</evidence>
<feature type="transmembrane region" description="Helical" evidence="9">
    <location>
        <begin position="180"/>
        <end position="199"/>
    </location>
</feature>
<feature type="transmembrane region" description="Helical" evidence="9">
    <location>
        <begin position="211"/>
        <end position="232"/>
    </location>
</feature>
<keyword evidence="7 9" id="KW-0472">Membrane</keyword>
<gene>
    <name evidence="10" type="ORF">RchiOBHm_Chr1g0360401</name>
</gene>
<accession>A0A2P6SIN2</accession>
<dbReference type="EMBL" id="PDCK01000039">
    <property type="protein sequence ID" value="PRQ58538.1"/>
    <property type="molecule type" value="Genomic_DNA"/>
</dbReference>
<reference evidence="10 11" key="1">
    <citation type="journal article" date="2018" name="Nat. Genet.">
        <title>The Rosa genome provides new insights in the design of modern roses.</title>
        <authorList>
            <person name="Bendahmane M."/>
        </authorList>
    </citation>
    <scope>NUCLEOTIDE SEQUENCE [LARGE SCALE GENOMIC DNA]</scope>
    <source>
        <strain evidence="11">cv. Old Blush</strain>
    </source>
</reference>
<keyword evidence="8" id="KW-0407">Ion channel</keyword>
<dbReference type="Pfam" id="PF11744">
    <property type="entry name" value="ALMT"/>
    <property type="match status" value="1"/>
</dbReference>
<feature type="transmembrane region" description="Helical" evidence="9">
    <location>
        <begin position="36"/>
        <end position="56"/>
    </location>
</feature>
<feature type="transmembrane region" description="Helical" evidence="9">
    <location>
        <begin position="68"/>
        <end position="89"/>
    </location>
</feature>
<keyword evidence="5 9" id="KW-1133">Transmembrane helix</keyword>
<dbReference type="Gramene" id="PRQ58538">
    <property type="protein sequence ID" value="PRQ58538"/>
    <property type="gene ID" value="RchiOBHm_Chr1g0360401"/>
</dbReference>
<evidence type="ECO:0000256" key="1">
    <source>
        <dbReference type="ARBA" id="ARBA00004141"/>
    </source>
</evidence>
<comment type="subcellular location">
    <subcellularLocation>
        <location evidence="1">Membrane</location>
        <topology evidence="1">Multi-pass membrane protein</topology>
    </subcellularLocation>
</comment>
<evidence type="ECO:0000256" key="7">
    <source>
        <dbReference type="ARBA" id="ARBA00023136"/>
    </source>
</evidence>
<evidence type="ECO:0000256" key="4">
    <source>
        <dbReference type="ARBA" id="ARBA00022692"/>
    </source>
</evidence>
<keyword evidence="11" id="KW-1185">Reference proteome</keyword>
<dbReference type="STRING" id="74649.A0A2P6SIN2"/>
<dbReference type="GO" id="GO:0034220">
    <property type="term" value="P:monoatomic ion transmembrane transport"/>
    <property type="evidence" value="ECO:0007669"/>
    <property type="project" value="UniProtKB-KW"/>
</dbReference>
<keyword evidence="4 9" id="KW-0812">Transmembrane</keyword>
<evidence type="ECO:0000256" key="5">
    <source>
        <dbReference type="ARBA" id="ARBA00022989"/>
    </source>
</evidence>
<name>A0A2P6SIN2_ROSCH</name>
<proteinExistence type="inferred from homology"/>
<evidence type="ECO:0000256" key="9">
    <source>
        <dbReference type="SAM" id="Phobius"/>
    </source>
</evidence>
<dbReference type="AlphaFoldDB" id="A0A2P6SIN2"/>
<feature type="transmembrane region" description="Helical" evidence="9">
    <location>
        <begin position="101"/>
        <end position="119"/>
    </location>
</feature>
<dbReference type="GO" id="GO:0016020">
    <property type="term" value="C:membrane"/>
    <property type="evidence" value="ECO:0007669"/>
    <property type="project" value="UniProtKB-SubCell"/>
</dbReference>
<evidence type="ECO:0000256" key="3">
    <source>
        <dbReference type="ARBA" id="ARBA00022448"/>
    </source>
</evidence>
<keyword evidence="6" id="KW-0406">Ion transport</keyword>
<evidence type="ECO:0000313" key="11">
    <source>
        <dbReference type="Proteomes" id="UP000238479"/>
    </source>
</evidence>
<protein>
    <submittedName>
        <fullName evidence="10">Putative aluminum-activated malate transporter</fullName>
    </submittedName>
</protein>
<evidence type="ECO:0000256" key="6">
    <source>
        <dbReference type="ARBA" id="ARBA00023065"/>
    </source>
</evidence>
<evidence type="ECO:0000256" key="2">
    <source>
        <dbReference type="ARBA" id="ARBA00007079"/>
    </source>
</evidence>
<dbReference type="PANTHER" id="PTHR31086">
    <property type="entry name" value="ALUMINUM-ACTIVATED MALATE TRANSPORTER 10"/>
    <property type="match status" value="1"/>
</dbReference>
<organism evidence="10 11">
    <name type="scientific">Rosa chinensis</name>
    <name type="common">China rose</name>
    <dbReference type="NCBI Taxonomy" id="74649"/>
    <lineage>
        <taxon>Eukaryota</taxon>
        <taxon>Viridiplantae</taxon>
        <taxon>Streptophyta</taxon>
        <taxon>Embryophyta</taxon>
        <taxon>Tracheophyta</taxon>
        <taxon>Spermatophyta</taxon>
        <taxon>Magnoliopsida</taxon>
        <taxon>eudicotyledons</taxon>
        <taxon>Gunneridae</taxon>
        <taxon>Pentapetalae</taxon>
        <taxon>rosids</taxon>
        <taxon>fabids</taxon>
        <taxon>Rosales</taxon>
        <taxon>Rosaceae</taxon>
        <taxon>Rosoideae</taxon>
        <taxon>Rosoideae incertae sedis</taxon>
        <taxon>Rosa</taxon>
    </lineage>
</organism>
<feature type="transmembrane region" description="Helical" evidence="9">
    <location>
        <begin position="126"/>
        <end position="143"/>
    </location>
</feature>
<keyword evidence="3" id="KW-0813">Transport</keyword>
<comment type="caution">
    <text evidence="10">The sequence shown here is derived from an EMBL/GenBank/DDBJ whole genome shotgun (WGS) entry which is preliminary data.</text>
</comment>
<sequence>MVNAKDVPENLEWSINVTDGTKQVVAVPELRLVNKVWLGSKSVVGGLILTVWRFLVKAWNLGVAEPKKVIHAVKVGLALTIVSLCYYIRSLYEGVGGNAMWAVMTVVVVFESSVGATLYKSINRVTATFLAGSLGLGVHWISYKAGEKFEPIIIGISVFFLASAATFSRFIPSVKSRFDYGALIFILTFSLVSVSGYRVDGISELAFQRLSTIFIGTSFCILISILFYPTWAGAELHRLIYRNLEKLADSLDGYVIEYFDYEAVAEDSNHTKAMKGYKYVLDSKATEDNLAKFARWEPAHGCFNFQHPWKQYLKIGASIRSSAYCIEALSGCMDSEIQAPGIGYLKKHVSNACKTMNKFSSDILRELAITLKTMTKSSQMGSLVREMNIAVQQLQISLRSIPNCLIAPTSEDTTDEPSRKTCITPLVEVIPLTTFVSLLIENAARINGIVDAVNELAGMVDMKHGNSNAKTTQ</sequence>
<comment type="similarity">
    <text evidence="2">Belongs to the aromatic acid exporter (TC 2.A.85) family.</text>
</comment>
<feature type="transmembrane region" description="Helical" evidence="9">
    <location>
        <begin position="149"/>
        <end position="168"/>
    </location>
</feature>
<dbReference type="GO" id="GO:0015743">
    <property type="term" value="P:malate transport"/>
    <property type="evidence" value="ECO:0007669"/>
    <property type="project" value="InterPro"/>
</dbReference>
<dbReference type="OMA" id="WARMVSC"/>
<dbReference type="Proteomes" id="UP000238479">
    <property type="component" value="Chromosome 1"/>
</dbReference>
<dbReference type="InterPro" id="IPR020966">
    <property type="entry name" value="ALMT"/>
</dbReference>
<dbReference type="OrthoDB" id="68611at2759"/>